<dbReference type="Gene3D" id="3.40.50.300">
    <property type="entry name" value="P-loop containing nucleotide triphosphate hydrolases"/>
    <property type="match status" value="1"/>
</dbReference>
<comment type="function">
    <text evidence="5">Catalyzes the phosphorylation of the 3'-hydroxyl group of dephosphocoenzyme A to form coenzyme A.</text>
</comment>
<evidence type="ECO:0000313" key="8">
    <source>
        <dbReference type="Proteomes" id="UP000320300"/>
    </source>
</evidence>
<keyword evidence="8" id="KW-1185">Reference proteome</keyword>
<keyword evidence="5" id="KW-0808">Transferase</keyword>
<dbReference type="PROSITE" id="PS51219">
    <property type="entry name" value="DPCK"/>
    <property type="match status" value="1"/>
</dbReference>
<dbReference type="GO" id="GO:0004140">
    <property type="term" value="F:dephospho-CoA kinase activity"/>
    <property type="evidence" value="ECO:0007669"/>
    <property type="project" value="UniProtKB-UniRule"/>
</dbReference>
<dbReference type="InterPro" id="IPR027417">
    <property type="entry name" value="P-loop_NTPase"/>
</dbReference>
<dbReference type="AlphaFoldDB" id="A0A521EYT5"/>
<evidence type="ECO:0000256" key="4">
    <source>
        <dbReference type="ARBA" id="ARBA00022993"/>
    </source>
</evidence>
<evidence type="ECO:0000256" key="3">
    <source>
        <dbReference type="ARBA" id="ARBA00022840"/>
    </source>
</evidence>
<dbReference type="EMBL" id="FXTN01000009">
    <property type="protein sequence ID" value="SMO88330.1"/>
    <property type="molecule type" value="Genomic_DNA"/>
</dbReference>
<reference evidence="7 8" key="1">
    <citation type="submission" date="2017-05" db="EMBL/GenBank/DDBJ databases">
        <authorList>
            <person name="Varghese N."/>
            <person name="Submissions S."/>
        </authorList>
    </citation>
    <scope>NUCLEOTIDE SEQUENCE [LARGE SCALE GENOMIC DNA]</scope>
    <source>
        <strain evidence="7 8">DSM 19036</strain>
    </source>
</reference>
<keyword evidence="3 5" id="KW-0067">ATP-binding</keyword>
<dbReference type="GO" id="GO:0005737">
    <property type="term" value="C:cytoplasm"/>
    <property type="evidence" value="ECO:0007669"/>
    <property type="project" value="UniProtKB-SubCell"/>
</dbReference>
<dbReference type="Pfam" id="PF01121">
    <property type="entry name" value="CoaE"/>
    <property type="match status" value="1"/>
</dbReference>
<dbReference type="CDD" id="cd02022">
    <property type="entry name" value="DPCK"/>
    <property type="match status" value="1"/>
</dbReference>
<dbReference type="NCBIfam" id="TIGR00152">
    <property type="entry name" value="dephospho-CoA kinase"/>
    <property type="match status" value="1"/>
</dbReference>
<keyword evidence="2 5" id="KW-0547">Nucleotide-binding</keyword>
<dbReference type="InterPro" id="IPR001977">
    <property type="entry name" value="Depp_CoAkinase"/>
</dbReference>
<comment type="subcellular location">
    <subcellularLocation>
        <location evidence="5">Cytoplasm</location>
    </subcellularLocation>
</comment>
<name>A0A521EYT5_9SPHI</name>
<keyword evidence="5 7" id="KW-0418">Kinase</keyword>
<evidence type="ECO:0000256" key="6">
    <source>
        <dbReference type="NCBIfam" id="TIGR00152"/>
    </source>
</evidence>
<dbReference type="OrthoDB" id="9812943at2"/>
<dbReference type="RefSeq" id="WP_142529644.1">
    <property type="nucleotide sequence ID" value="NZ_CBCSJO010000009.1"/>
</dbReference>
<dbReference type="UniPathway" id="UPA00241">
    <property type="reaction ID" value="UER00356"/>
</dbReference>
<evidence type="ECO:0000313" key="7">
    <source>
        <dbReference type="EMBL" id="SMO88330.1"/>
    </source>
</evidence>
<accession>A0A521EYT5</accession>
<comment type="catalytic activity">
    <reaction evidence="5">
        <text>3'-dephospho-CoA + ATP = ADP + CoA + H(+)</text>
        <dbReference type="Rhea" id="RHEA:18245"/>
        <dbReference type="ChEBI" id="CHEBI:15378"/>
        <dbReference type="ChEBI" id="CHEBI:30616"/>
        <dbReference type="ChEBI" id="CHEBI:57287"/>
        <dbReference type="ChEBI" id="CHEBI:57328"/>
        <dbReference type="ChEBI" id="CHEBI:456216"/>
        <dbReference type="EC" id="2.7.1.24"/>
    </reaction>
</comment>
<keyword evidence="5" id="KW-0963">Cytoplasm</keyword>
<comment type="pathway">
    <text evidence="5">Cofactor biosynthesis; coenzyme A biosynthesis; CoA from (R)-pantothenate: step 5/5.</text>
</comment>
<keyword evidence="4 5" id="KW-0173">Coenzyme A biosynthesis</keyword>
<dbReference type="GO" id="GO:0005524">
    <property type="term" value="F:ATP binding"/>
    <property type="evidence" value="ECO:0007669"/>
    <property type="project" value="UniProtKB-UniRule"/>
</dbReference>
<gene>
    <name evidence="5" type="primary">coaE</name>
    <name evidence="7" type="ORF">SAMN06265348_109234</name>
</gene>
<evidence type="ECO:0000256" key="5">
    <source>
        <dbReference type="HAMAP-Rule" id="MF_00376"/>
    </source>
</evidence>
<sequence>MMKIGITGGIGSGKTTVCRIFENLGIPVFYADTVAKDIMVTDPVLIRGVKDAFGDESYDAAGKLNNKHIAGIVFNDHIALAKLNALVHPAVFRAFDLWMATVPSAAPYVLKEAALLFESGSNQACDQTVLVTAPVPTRLKRVTERDGATEEQVLARMNKQLNDEEKIKMADFIIRNDESQSVILQVMELHNRFTKITE</sequence>
<comment type="similarity">
    <text evidence="1 5">Belongs to the CoaE family.</text>
</comment>
<dbReference type="GO" id="GO:0015937">
    <property type="term" value="P:coenzyme A biosynthetic process"/>
    <property type="evidence" value="ECO:0007669"/>
    <property type="project" value="UniProtKB-UniRule"/>
</dbReference>
<dbReference type="PANTHER" id="PTHR10695:SF46">
    <property type="entry name" value="BIFUNCTIONAL COENZYME A SYNTHASE-RELATED"/>
    <property type="match status" value="1"/>
</dbReference>
<dbReference type="HAMAP" id="MF_00376">
    <property type="entry name" value="Dephospho_CoA_kinase"/>
    <property type="match status" value="1"/>
</dbReference>
<proteinExistence type="inferred from homology"/>
<dbReference type="Proteomes" id="UP000320300">
    <property type="component" value="Unassembled WGS sequence"/>
</dbReference>
<dbReference type="EC" id="2.7.1.24" evidence="5 6"/>
<organism evidence="7 8">
    <name type="scientific">Pedobacter westerhofensis</name>
    <dbReference type="NCBI Taxonomy" id="425512"/>
    <lineage>
        <taxon>Bacteria</taxon>
        <taxon>Pseudomonadati</taxon>
        <taxon>Bacteroidota</taxon>
        <taxon>Sphingobacteriia</taxon>
        <taxon>Sphingobacteriales</taxon>
        <taxon>Sphingobacteriaceae</taxon>
        <taxon>Pedobacter</taxon>
    </lineage>
</organism>
<dbReference type="SUPFAM" id="SSF52540">
    <property type="entry name" value="P-loop containing nucleoside triphosphate hydrolases"/>
    <property type="match status" value="1"/>
</dbReference>
<protein>
    <recommendedName>
        <fullName evidence="5 6">Dephospho-CoA kinase</fullName>
        <ecNumber evidence="5 6">2.7.1.24</ecNumber>
    </recommendedName>
    <alternativeName>
        <fullName evidence="5">Dephosphocoenzyme A kinase</fullName>
    </alternativeName>
</protein>
<evidence type="ECO:0000256" key="2">
    <source>
        <dbReference type="ARBA" id="ARBA00022741"/>
    </source>
</evidence>
<evidence type="ECO:0000256" key="1">
    <source>
        <dbReference type="ARBA" id="ARBA00009018"/>
    </source>
</evidence>
<dbReference type="PANTHER" id="PTHR10695">
    <property type="entry name" value="DEPHOSPHO-COA KINASE-RELATED"/>
    <property type="match status" value="1"/>
</dbReference>
<feature type="binding site" evidence="5">
    <location>
        <begin position="11"/>
        <end position="16"/>
    </location>
    <ligand>
        <name>ATP</name>
        <dbReference type="ChEBI" id="CHEBI:30616"/>
    </ligand>
</feature>